<reference evidence="3" key="1">
    <citation type="submission" date="2025-08" db="UniProtKB">
        <authorList>
            <consortium name="Ensembl"/>
        </authorList>
    </citation>
    <scope>IDENTIFICATION</scope>
</reference>
<evidence type="ECO:0000256" key="1">
    <source>
        <dbReference type="SAM" id="Phobius"/>
    </source>
</evidence>
<accession>A0A3P9DT70</accession>
<proteinExistence type="predicted"/>
<feature type="domain" description="START" evidence="2">
    <location>
        <begin position="101"/>
        <end position="165"/>
    </location>
</feature>
<dbReference type="InterPro" id="IPR002913">
    <property type="entry name" value="START_lipid-bd_dom"/>
</dbReference>
<dbReference type="Pfam" id="PF01852">
    <property type="entry name" value="START"/>
    <property type="match status" value="1"/>
</dbReference>
<reference evidence="3" key="2">
    <citation type="submission" date="2025-09" db="UniProtKB">
        <authorList>
            <consortium name="Ensembl"/>
        </authorList>
    </citation>
    <scope>IDENTIFICATION</scope>
</reference>
<keyword evidence="4" id="KW-1185">Reference proteome</keyword>
<organism evidence="3 4">
    <name type="scientific">Maylandia zebra</name>
    <name type="common">zebra mbuna</name>
    <dbReference type="NCBI Taxonomy" id="106582"/>
    <lineage>
        <taxon>Eukaryota</taxon>
        <taxon>Metazoa</taxon>
        <taxon>Chordata</taxon>
        <taxon>Craniata</taxon>
        <taxon>Vertebrata</taxon>
        <taxon>Euteleostomi</taxon>
        <taxon>Actinopterygii</taxon>
        <taxon>Neopterygii</taxon>
        <taxon>Teleostei</taxon>
        <taxon>Neoteleostei</taxon>
        <taxon>Acanthomorphata</taxon>
        <taxon>Ovalentaria</taxon>
        <taxon>Cichlomorphae</taxon>
        <taxon>Cichliformes</taxon>
        <taxon>Cichlidae</taxon>
        <taxon>African cichlids</taxon>
        <taxon>Pseudocrenilabrinae</taxon>
        <taxon>Haplochromini</taxon>
        <taxon>Maylandia</taxon>
        <taxon>Maylandia zebra complex</taxon>
    </lineage>
</organism>
<dbReference type="Gene3D" id="3.30.530.20">
    <property type="match status" value="2"/>
</dbReference>
<dbReference type="Ensembl" id="ENSMZET00005039332.1">
    <property type="protein sequence ID" value="ENSMZEP00005037935.1"/>
    <property type="gene ID" value="ENSMZEG00005028360.1"/>
</dbReference>
<evidence type="ECO:0000313" key="4">
    <source>
        <dbReference type="Proteomes" id="UP000265160"/>
    </source>
</evidence>
<evidence type="ECO:0000259" key="2">
    <source>
        <dbReference type="Pfam" id="PF01852"/>
    </source>
</evidence>
<keyword evidence="1" id="KW-1133">Transmembrane helix</keyword>
<keyword evidence="1" id="KW-0812">Transmembrane</keyword>
<protein>
    <recommendedName>
        <fullName evidence="2">START domain-containing protein</fullName>
    </recommendedName>
</protein>
<dbReference type="Proteomes" id="UP000265160">
    <property type="component" value="Unplaced"/>
</dbReference>
<dbReference type="STRING" id="106582.ENSMZEP00005037935"/>
<dbReference type="AlphaFoldDB" id="A0A3P9DT70"/>
<dbReference type="InterPro" id="IPR023393">
    <property type="entry name" value="START-like_dom_sf"/>
</dbReference>
<dbReference type="GeneTree" id="ENSGT00940000156460"/>
<dbReference type="GO" id="GO:0008289">
    <property type="term" value="F:lipid binding"/>
    <property type="evidence" value="ECO:0007669"/>
    <property type="project" value="InterPro"/>
</dbReference>
<sequence>MIFVSFLKDVHLWFLCLCFQVYLSFNNVSALKMLAARSSWRLSCEKDQVQLYTLEQKSMLSFKIECEVDVPAHRAFDLLAELSNRPSWDSHYNQSGKRILQDFILLASKRKPCGSGQDPYVIALRSVSLPTHPPTEGYNRGEVLCAGFTILETKDNKSATLTRYCRLSSSFYHTFCSCSQYLTRNRL</sequence>
<name>A0A3P9DT70_9CICH</name>
<evidence type="ECO:0000313" key="3">
    <source>
        <dbReference type="Ensembl" id="ENSMZEP00005037935.1"/>
    </source>
</evidence>
<dbReference type="SUPFAM" id="SSF55961">
    <property type="entry name" value="Bet v1-like"/>
    <property type="match status" value="1"/>
</dbReference>
<feature type="transmembrane region" description="Helical" evidence="1">
    <location>
        <begin position="12"/>
        <end position="31"/>
    </location>
</feature>
<keyword evidence="1" id="KW-0472">Membrane</keyword>